<feature type="compositionally biased region" description="Low complexity" evidence="3">
    <location>
        <begin position="45"/>
        <end position="61"/>
    </location>
</feature>
<keyword evidence="7" id="KW-1185">Reference proteome</keyword>
<dbReference type="InterPro" id="IPR001245">
    <property type="entry name" value="Ser-Thr/Tyr_kinase_cat_dom"/>
</dbReference>
<dbReference type="Proteomes" id="UP000285060">
    <property type="component" value="Unassembled WGS sequence"/>
</dbReference>
<dbReference type="Pfam" id="PF07714">
    <property type="entry name" value="PK_Tyr_Ser-Thr"/>
    <property type="match status" value="1"/>
</dbReference>
<dbReference type="InterPro" id="IPR011009">
    <property type="entry name" value="Kinase-like_dom_sf"/>
</dbReference>
<dbReference type="SMART" id="SM00220">
    <property type="entry name" value="S_TKc"/>
    <property type="match status" value="1"/>
</dbReference>
<dbReference type="InterPro" id="IPR051681">
    <property type="entry name" value="Ser/Thr_Kinases-Pseudokinases"/>
</dbReference>
<evidence type="ECO:0000313" key="7">
    <source>
        <dbReference type="Proteomes" id="UP000285060"/>
    </source>
</evidence>
<keyword evidence="2" id="KW-0067">ATP-binding</keyword>
<feature type="region of interest" description="Disordered" evidence="3">
    <location>
        <begin position="32"/>
        <end position="61"/>
    </location>
</feature>
<dbReference type="GO" id="GO:0005524">
    <property type="term" value="F:ATP binding"/>
    <property type="evidence" value="ECO:0007669"/>
    <property type="project" value="UniProtKB-KW"/>
</dbReference>
<evidence type="ECO:0000313" key="6">
    <source>
        <dbReference type="EMBL" id="RHY24686.1"/>
    </source>
</evidence>
<dbReference type="VEuPathDB" id="FungiDB:H310_07728"/>
<feature type="transmembrane region" description="Helical" evidence="4">
    <location>
        <begin position="70"/>
        <end position="88"/>
    </location>
</feature>
<reference evidence="6 7" key="1">
    <citation type="submission" date="2018-08" db="EMBL/GenBank/DDBJ databases">
        <title>Aphanomyces genome sequencing and annotation.</title>
        <authorList>
            <person name="Minardi D."/>
            <person name="Oidtmann B."/>
            <person name="Van Der Giezen M."/>
            <person name="Studholme D.J."/>
        </authorList>
    </citation>
    <scope>NUCLEOTIDE SEQUENCE [LARGE SCALE GENOMIC DNA]</scope>
    <source>
        <strain evidence="6 7">NJM0002</strain>
    </source>
</reference>
<dbReference type="PANTHER" id="PTHR44329:SF298">
    <property type="entry name" value="MIXED LINEAGE KINASE DOMAIN-LIKE PROTEIN"/>
    <property type="match status" value="1"/>
</dbReference>
<keyword evidence="4" id="KW-1133">Transmembrane helix</keyword>
<feature type="domain" description="Protein kinase" evidence="5">
    <location>
        <begin position="164"/>
        <end position="436"/>
    </location>
</feature>
<evidence type="ECO:0000256" key="3">
    <source>
        <dbReference type="SAM" id="MobiDB-lite"/>
    </source>
</evidence>
<dbReference type="GO" id="GO:0004674">
    <property type="term" value="F:protein serine/threonine kinase activity"/>
    <property type="evidence" value="ECO:0007669"/>
    <property type="project" value="TreeGrafter"/>
</dbReference>
<accession>A0A3R6VRL4</accession>
<evidence type="ECO:0000259" key="5">
    <source>
        <dbReference type="PROSITE" id="PS50011"/>
    </source>
</evidence>
<dbReference type="AlphaFoldDB" id="A0A3R6VRL4"/>
<name>A0A3R6VRL4_9STRA</name>
<dbReference type="PROSITE" id="PS50011">
    <property type="entry name" value="PROTEIN_KINASE_DOM"/>
    <property type="match status" value="1"/>
</dbReference>
<keyword evidence="4" id="KW-0472">Membrane</keyword>
<dbReference type="EMBL" id="QUSY01001522">
    <property type="protein sequence ID" value="RHY24686.1"/>
    <property type="molecule type" value="Genomic_DNA"/>
</dbReference>
<proteinExistence type="predicted"/>
<dbReference type="InterPro" id="IPR000719">
    <property type="entry name" value="Prot_kinase_dom"/>
</dbReference>
<organism evidence="6 7">
    <name type="scientific">Aphanomyces invadans</name>
    <dbReference type="NCBI Taxonomy" id="157072"/>
    <lineage>
        <taxon>Eukaryota</taxon>
        <taxon>Sar</taxon>
        <taxon>Stramenopiles</taxon>
        <taxon>Oomycota</taxon>
        <taxon>Saprolegniomycetes</taxon>
        <taxon>Saprolegniales</taxon>
        <taxon>Verrucalvaceae</taxon>
        <taxon>Aphanomyces</taxon>
    </lineage>
</organism>
<gene>
    <name evidence="6" type="ORF">DYB32_008737</name>
</gene>
<evidence type="ECO:0000256" key="1">
    <source>
        <dbReference type="ARBA" id="ARBA00022741"/>
    </source>
</evidence>
<comment type="caution">
    <text evidence="6">The sequence shown here is derived from an EMBL/GenBank/DDBJ whole genome shotgun (WGS) entry which is preliminary data.</text>
</comment>
<keyword evidence="1" id="KW-0547">Nucleotide-binding</keyword>
<keyword evidence="4" id="KW-0812">Transmembrane</keyword>
<dbReference type="PANTHER" id="PTHR44329">
    <property type="entry name" value="SERINE/THREONINE-PROTEIN KINASE TNNI3K-RELATED"/>
    <property type="match status" value="1"/>
</dbReference>
<protein>
    <recommendedName>
        <fullName evidence="5">Protein kinase domain-containing protein</fullName>
    </recommendedName>
</protein>
<dbReference type="Gene3D" id="1.10.510.10">
    <property type="entry name" value="Transferase(Phosphotransferase) domain 1"/>
    <property type="match status" value="1"/>
</dbReference>
<evidence type="ECO:0000256" key="4">
    <source>
        <dbReference type="SAM" id="Phobius"/>
    </source>
</evidence>
<sequence length="436" mass="46887">MTFASCSATQNTSEPIQVLPCVDESVITFPPSTIAPSTTEASINTPRITTTAPSPTTGTTTSISATTKSLLSILGGVLAIALVSFSIVHHRRRRLHLSKGVLHDDALNSLDDDEGAAYMTMSPKRQLPPAAPLHEQPHSPTSPTFLEYLDSVDAFRSLWLPMAGVRLVPVKGSSHGLVAATVHGTKHVLKGIDYTTSNATNLFLFGRAVQLVLALSAHKNLTRITGVARIHATRQFAVATEFLNKGSLGHYAVLSVPAPDVRVQRLRLCADVAAALAHLHAIGCVYGMLHPEKILLQEEAEQGTLVAKLNLLAMMDQAFVEVPLCPHHVGSMRMPYVAPESRHEAKTSTAAGDVYALGVIIGQLLSGRMPFEATYHDLGWVRGDVYLATHPQVVPFDLQKTEALCELLHACWSVDPSARPSAAAVLTELVRIMHAE</sequence>
<evidence type="ECO:0000256" key="2">
    <source>
        <dbReference type="ARBA" id="ARBA00022840"/>
    </source>
</evidence>
<dbReference type="SUPFAM" id="SSF56112">
    <property type="entry name" value="Protein kinase-like (PK-like)"/>
    <property type="match status" value="1"/>
</dbReference>
<feature type="compositionally biased region" description="Polar residues" evidence="3">
    <location>
        <begin position="32"/>
        <end position="44"/>
    </location>
</feature>